<name>A0AAN8ZLG7_9MAGN</name>
<reference evidence="1 2" key="1">
    <citation type="submission" date="2023-12" db="EMBL/GenBank/DDBJ databases">
        <title>A high-quality genome assembly for Dillenia turbinata (Dilleniales).</title>
        <authorList>
            <person name="Chanderbali A."/>
        </authorList>
    </citation>
    <scope>NUCLEOTIDE SEQUENCE [LARGE SCALE GENOMIC DNA]</scope>
    <source>
        <strain evidence="1">LSX21</strain>
        <tissue evidence="1">Leaf</tissue>
    </source>
</reference>
<dbReference type="Proteomes" id="UP001370490">
    <property type="component" value="Unassembled WGS sequence"/>
</dbReference>
<comment type="caution">
    <text evidence="1">The sequence shown here is derived from an EMBL/GenBank/DDBJ whole genome shotgun (WGS) entry which is preliminary data.</text>
</comment>
<dbReference type="Pfam" id="PF07911">
    <property type="entry name" value="DUF1677"/>
    <property type="match status" value="1"/>
</dbReference>
<keyword evidence="2" id="KW-1185">Reference proteome</keyword>
<accession>A0AAN8ZLG7</accession>
<sequence length="83" mass="9202">MVQRISSMRLSLDLIPRAVTDITCEMSISKPMDLRVPSKSGASHDVNKVECECCGLFEDCTQANIQRSKAQLYGNNHCIRSGI</sequence>
<proteinExistence type="predicted"/>
<dbReference type="EMBL" id="JBAMMX010000004">
    <property type="protein sequence ID" value="KAK6942226.1"/>
    <property type="molecule type" value="Genomic_DNA"/>
</dbReference>
<dbReference type="InterPro" id="IPR012876">
    <property type="entry name" value="DUF1677_pln"/>
</dbReference>
<protein>
    <submittedName>
        <fullName evidence="1">Uncharacterized protein</fullName>
    </submittedName>
</protein>
<organism evidence="1 2">
    <name type="scientific">Dillenia turbinata</name>
    <dbReference type="NCBI Taxonomy" id="194707"/>
    <lineage>
        <taxon>Eukaryota</taxon>
        <taxon>Viridiplantae</taxon>
        <taxon>Streptophyta</taxon>
        <taxon>Embryophyta</taxon>
        <taxon>Tracheophyta</taxon>
        <taxon>Spermatophyta</taxon>
        <taxon>Magnoliopsida</taxon>
        <taxon>eudicotyledons</taxon>
        <taxon>Gunneridae</taxon>
        <taxon>Pentapetalae</taxon>
        <taxon>Dilleniales</taxon>
        <taxon>Dilleniaceae</taxon>
        <taxon>Dillenia</taxon>
    </lineage>
</organism>
<evidence type="ECO:0000313" key="1">
    <source>
        <dbReference type="EMBL" id="KAK6942226.1"/>
    </source>
</evidence>
<gene>
    <name evidence="1" type="ORF">RJ641_027603</name>
</gene>
<evidence type="ECO:0000313" key="2">
    <source>
        <dbReference type="Proteomes" id="UP001370490"/>
    </source>
</evidence>
<dbReference type="AlphaFoldDB" id="A0AAN8ZLG7"/>